<proteinExistence type="predicted"/>
<evidence type="ECO:0000313" key="6">
    <source>
        <dbReference type="Proteomes" id="UP000626109"/>
    </source>
</evidence>
<feature type="transmembrane region" description="Helical" evidence="2">
    <location>
        <begin position="809"/>
        <end position="842"/>
    </location>
</feature>
<feature type="domain" description="YHYH" evidence="4">
    <location>
        <begin position="146"/>
        <end position="262"/>
    </location>
</feature>
<feature type="chain" id="PRO_5032965520" description="YHYH domain-containing protein" evidence="3">
    <location>
        <begin position="24"/>
        <end position="844"/>
    </location>
</feature>
<feature type="compositionally biased region" description="Low complexity" evidence="1">
    <location>
        <begin position="378"/>
        <end position="400"/>
    </location>
</feature>
<evidence type="ECO:0000256" key="3">
    <source>
        <dbReference type="SAM" id="SignalP"/>
    </source>
</evidence>
<name>A0A813L9A5_POLGL</name>
<evidence type="ECO:0000256" key="1">
    <source>
        <dbReference type="SAM" id="MobiDB-lite"/>
    </source>
</evidence>
<feature type="region of interest" description="Disordered" evidence="1">
    <location>
        <begin position="593"/>
        <end position="619"/>
    </location>
</feature>
<comment type="caution">
    <text evidence="5">The sequence shown here is derived from an EMBL/GenBank/DDBJ whole genome shotgun (WGS) entry which is preliminary data.</text>
</comment>
<protein>
    <recommendedName>
        <fullName evidence="4">YHYH domain-containing protein</fullName>
    </recommendedName>
</protein>
<dbReference type="PROSITE" id="PS51257">
    <property type="entry name" value="PROKAR_LIPOPROTEIN"/>
    <property type="match status" value="1"/>
</dbReference>
<dbReference type="AlphaFoldDB" id="A0A813L9A5"/>
<organism evidence="5 6">
    <name type="scientific">Polarella glacialis</name>
    <name type="common">Dinoflagellate</name>
    <dbReference type="NCBI Taxonomy" id="89957"/>
    <lineage>
        <taxon>Eukaryota</taxon>
        <taxon>Sar</taxon>
        <taxon>Alveolata</taxon>
        <taxon>Dinophyceae</taxon>
        <taxon>Suessiales</taxon>
        <taxon>Suessiaceae</taxon>
        <taxon>Polarella</taxon>
    </lineage>
</organism>
<dbReference type="Pfam" id="PF14240">
    <property type="entry name" value="YHYH"/>
    <property type="match status" value="1"/>
</dbReference>
<evidence type="ECO:0000259" key="4">
    <source>
        <dbReference type="Pfam" id="PF14240"/>
    </source>
</evidence>
<evidence type="ECO:0000313" key="5">
    <source>
        <dbReference type="EMBL" id="CAE8721859.1"/>
    </source>
</evidence>
<dbReference type="Proteomes" id="UP000626109">
    <property type="component" value="Unassembled WGS sequence"/>
</dbReference>
<feature type="transmembrane region" description="Helical" evidence="2">
    <location>
        <begin position="767"/>
        <end position="797"/>
    </location>
</feature>
<reference evidence="5" key="1">
    <citation type="submission" date="2021-02" db="EMBL/GenBank/DDBJ databases">
        <authorList>
            <person name="Dougan E. K."/>
            <person name="Rhodes N."/>
            <person name="Thang M."/>
            <person name="Chan C."/>
        </authorList>
    </citation>
    <scope>NUCLEOTIDE SEQUENCE</scope>
</reference>
<sequence length="844" mass="86592">MVHRGLCVSVLSAVLSALPTTFAAFSTASCDNLASCSPAECSTNTEGNCVFDIPSVDFAAAVQGLSCRSTCTQSTSAEVCTGLASKLKTDGHVKAAWCTEDFLVIVSDGKPSYDADSASYLGGIPLPPGGGANCRARSAAEQLLVFKVPLAPQKLASGASNTMTNPLDGVAGMPEAGATAVAIDGVPIFPNYNNRGLFAFVSCEVDRCNAHAGTGADYHYHGDPFGAKCLYGESNYSSSAAHPPLIAFALDGFLVYGRHTAASQEGQSYELDACGGHTHTSYAYHYHPEVRAKTTTSLDGTVVTGTVSYTAYLGAPMECWAGDISKISNFWQTDGRQVNYDSTKDGLAGRNDYEQLRPCCNMTNYFAAPGIVVNTVAGSAASPTPSPTASSSSDSGTCSGTDDKGQSCPPSYDASRPCPPGCTSVPSSGSSSPTPSPSTTTAAPSPSSPSPSTSSIAFSYTTSNALSYMCASGTSTSGRSFACGQGQYPAGLNDGINASISCDTGTIECFLFASMGEVGGRCINGDAFKENPNNEWAYMPASVGTACVGQSSCVVTMGVGTLNSVASSPATAWRESNMFKALALCSAGSVSPTPTTTAAPSANPTATPTTPTATPTPTQAPTVQAQKITGSFIMQVSDPAAFAADPKVKTGVAKGLANLLGVPSSNIVVKLTVTARRLAGAAEARRLATGGVSVSYEILIPISASSTVSGASVRSTLVSASTNTSTLSSAVTAQVEVAAGFGTYTMAVSEVAAPSLVYSKRLTTNGVVVVVAVVVVCFCCLFAVSVQMLLCVSEGLFLTKQKVVCFCRCLLLFCFAVKVCFNLLLCASVFIYCRLFICYLLSTP</sequence>
<keyword evidence="2" id="KW-0472">Membrane</keyword>
<dbReference type="EMBL" id="CAJNNW010034179">
    <property type="protein sequence ID" value="CAE8721859.1"/>
    <property type="molecule type" value="Genomic_DNA"/>
</dbReference>
<feature type="region of interest" description="Disordered" evidence="1">
    <location>
        <begin position="378"/>
        <end position="454"/>
    </location>
</feature>
<feature type="compositionally biased region" description="Low complexity" evidence="1">
    <location>
        <begin position="421"/>
        <end position="454"/>
    </location>
</feature>
<evidence type="ECO:0000256" key="2">
    <source>
        <dbReference type="SAM" id="Phobius"/>
    </source>
</evidence>
<dbReference type="InterPro" id="IPR025924">
    <property type="entry name" value="YHYH_dom"/>
</dbReference>
<gene>
    <name evidence="5" type="ORF">PGLA2088_LOCUS42174</name>
</gene>
<keyword evidence="2" id="KW-0812">Transmembrane</keyword>
<feature type="signal peptide" evidence="3">
    <location>
        <begin position="1"/>
        <end position="23"/>
    </location>
</feature>
<keyword evidence="3" id="KW-0732">Signal</keyword>
<accession>A0A813L9A5</accession>
<keyword evidence="2" id="KW-1133">Transmembrane helix</keyword>